<dbReference type="InterPro" id="IPR027056">
    <property type="entry name" value="Gluconate_2DH_su3"/>
</dbReference>
<organism evidence="2">
    <name type="scientific">freshwater metagenome</name>
    <dbReference type="NCBI Taxonomy" id="449393"/>
    <lineage>
        <taxon>unclassified sequences</taxon>
        <taxon>metagenomes</taxon>
        <taxon>ecological metagenomes</taxon>
    </lineage>
</organism>
<dbReference type="InterPro" id="IPR006311">
    <property type="entry name" value="TAT_signal"/>
</dbReference>
<sequence length="318" mass="32980">MTPDTPTTDLPWPSRRGLLAGAALGAVALVALPGLPTVAVPVGRDRNRFLSEEQLATLAAVVDRVVPGEDGTPGALEVGAHESIDALLGAFRTDPPRIYAGGPFSDRAGSRVNHFERFLPLDAYEQRAWKGKVRRFQETYTAGLDALAASTPGFAMLPGPARDLVLQSSQDPAVTAMMGLAVTHAFEGTWGAPEYGGNRDTLGWQAIGFEGDRQPRGYTEDEVLNPPMEPLPVLDVTGALAAYGPALALATSEASMGLLALADGDARVLADRVQALLGNAAGVLDDVAAGVRDGAPGGALAELLDGLLGGRGATEARR</sequence>
<feature type="transmembrane region" description="Helical" evidence="1">
    <location>
        <begin position="20"/>
        <end position="42"/>
    </location>
</feature>
<proteinExistence type="predicted"/>
<keyword evidence="1" id="KW-1133">Transmembrane helix</keyword>
<keyword evidence="1" id="KW-0472">Membrane</keyword>
<name>A0A6J6SML5_9ZZZZ</name>
<dbReference type="EMBL" id="CAEZYQ010000005">
    <property type="protein sequence ID" value="CAB4735865.1"/>
    <property type="molecule type" value="Genomic_DNA"/>
</dbReference>
<dbReference type="PROSITE" id="PS51318">
    <property type="entry name" value="TAT"/>
    <property type="match status" value="1"/>
</dbReference>
<reference evidence="2" key="1">
    <citation type="submission" date="2020-05" db="EMBL/GenBank/DDBJ databases">
        <authorList>
            <person name="Chiriac C."/>
            <person name="Salcher M."/>
            <person name="Ghai R."/>
            <person name="Kavagutti S V."/>
        </authorList>
    </citation>
    <scope>NUCLEOTIDE SEQUENCE</scope>
</reference>
<dbReference type="Pfam" id="PF13618">
    <property type="entry name" value="Gluconate_2-dh3"/>
    <property type="match status" value="1"/>
</dbReference>
<gene>
    <name evidence="2" type="ORF">UFOPK2761_00895</name>
</gene>
<evidence type="ECO:0000313" key="2">
    <source>
        <dbReference type="EMBL" id="CAB4735865.1"/>
    </source>
</evidence>
<accession>A0A6J6SML5</accession>
<keyword evidence="1" id="KW-0812">Transmembrane</keyword>
<protein>
    <submittedName>
        <fullName evidence="2">Unannotated protein</fullName>
    </submittedName>
</protein>
<evidence type="ECO:0000256" key="1">
    <source>
        <dbReference type="SAM" id="Phobius"/>
    </source>
</evidence>
<dbReference type="AlphaFoldDB" id="A0A6J6SML5"/>